<dbReference type="AlphaFoldDB" id="A0A3M3JAI4"/>
<accession>A0A3M3JAI4</accession>
<protein>
    <submittedName>
        <fullName evidence="1">Uncharacterized protein</fullName>
    </submittedName>
</protein>
<dbReference type="RefSeq" id="WP_230081023.1">
    <property type="nucleotide sequence ID" value="NZ_RBOV01000370.1"/>
</dbReference>
<proteinExistence type="predicted"/>
<sequence length="218" mass="24895">MNDTIAEHLTYRIKRKLIMIIHLSPSIYACPKTEPCSLIDLTCNELNIDLVGGKELTARRPYPNKKYLVACRKVGQKAMNGIIIESKTPVREFTVVTRWSVAASHIATHRVHYIILDEEYDAISENMVLWYATSESHGSYKSRWPGNEEYGIPATSQPRMEAYQRLRRVGPIRDVTDESGAVIERSEVFKLPTLQPERVLNSKLSYGDRTPNLEAAFR</sequence>
<organism evidence="1 2">
    <name type="scientific">Pseudomonas syringae pv. coriandricola</name>
    <dbReference type="NCBI Taxonomy" id="264453"/>
    <lineage>
        <taxon>Bacteria</taxon>
        <taxon>Pseudomonadati</taxon>
        <taxon>Pseudomonadota</taxon>
        <taxon>Gammaproteobacteria</taxon>
        <taxon>Pseudomonadales</taxon>
        <taxon>Pseudomonadaceae</taxon>
        <taxon>Pseudomonas</taxon>
    </lineage>
</organism>
<evidence type="ECO:0000313" key="2">
    <source>
        <dbReference type="Proteomes" id="UP000271468"/>
    </source>
</evidence>
<evidence type="ECO:0000313" key="1">
    <source>
        <dbReference type="EMBL" id="RMN07301.1"/>
    </source>
</evidence>
<dbReference type="InterPro" id="IPR046054">
    <property type="entry name" value="DUF6012"/>
</dbReference>
<dbReference type="Proteomes" id="UP000271468">
    <property type="component" value="Unassembled WGS sequence"/>
</dbReference>
<dbReference type="EMBL" id="RBOV01000370">
    <property type="protein sequence ID" value="RMN07301.1"/>
    <property type="molecule type" value="Genomic_DNA"/>
</dbReference>
<dbReference type="Pfam" id="PF19475">
    <property type="entry name" value="DUF6012"/>
    <property type="match status" value="1"/>
</dbReference>
<gene>
    <name evidence="1" type="ORF">ALQ65_200034</name>
</gene>
<comment type="caution">
    <text evidence="1">The sequence shown here is derived from an EMBL/GenBank/DDBJ whole genome shotgun (WGS) entry which is preliminary data.</text>
</comment>
<name>A0A3M3JAI4_9PSED</name>
<reference evidence="1 2" key="1">
    <citation type="submission" date="2018-08" db="EMBL/GenBank/DDBJ databases">
        <title>Recombination of ecologically and evolutionarily significant loci maintains genetic cohesion in the Pseudomonas syringae species complex.</title>
        <authorList>
            <person name="Dillon M."/>
            <person name="Thakur S."/>
            <person name="Almeida R.N.D."/>
            <person name="Weir B.S."/>
            <person name="Guttman D.S."/>
        </authorList>
    </citation>
    <scope>NUCLEOTIDE SEQUENCE [LARGE SCALE GENOMIC DNA]</scope>
    <source>
        <strain evidence="1 2">ICMP 12341</strain>
    </source>
</reference>